<feature type="region of interest" description="Disordered" evidence="1">
    <location>
        <begin position="1"/>
        <end position="51"/>
    </location>
</feature>
<keyword evidence="3" id="KW-1185">Reference proteome</keyword>
<name>A0AA39QHB5_9AGAR</name>
<evidence type="ECO:0000256" key="1">
    <source>
        <dbReference type="SAM" id="MobiDB-lite"/>
    </source>
</evidence>
<evidence type="ECO:0000313" key="3">
    <source>
        <dbReference type="Proteomes" id="UP001175228"/>
    </source>
</evidence>
<accession>A0AA39QHB5</accession>
<sequence>MGPISSPIVGSAGQSGILARPQRKHRNPNAAPQSREVIISPSTPKEGRDRPDAVHEMTHMDLTLQNKIDTDGGKKARRRLRKLFALWTQAQRVARMFKRLAKDGG</sequence>
<comment type="caution">
    <text evidence="2">The sequence shown here is derived from an EMBL/GenBank/DDBJ whole genome shotgun (WGS) entry which is preliminary data.</text>
</comment>
<evidence type="ECO:0000313" key="2">
    <source>
        <dbReference type="EMBL" id="KAK0502055.1"/>
    </source>
</evidence>
<proteinExistence type="predicted"/>
<reference evidence="2" key="1">
    <citation type="submission" date="2023-06" db="EMBL/GenBank/DDBJ databases">
        <authorList>
            <consortium name="Lawrence Berkeley National Laboratory"/>
            <person name="Ahrendt S."/>
            <person name="Sahu N."/>
            <person name="Indic B."/>
            <person name="Wong-Bajracharya J."/>
            <person name="Merenyi Z."/>
            <person name="Ke H.-M."/>
            <person name="Monk M."/>
            <person name="Kocsube S."/>
            <person name="Drula E."/>
            <person name="Lipzen A."/>
            <person name="Balint B."/>
            <person name="Henrissat B."/>
            <person name="Andreopoulos B."/>
            <person name="Martin F.M."/>
            <person name="Harder C.B."/>
            <person name="Rigling D."/>
            <person name="Ford K.L."/>
            <person name="Foster G.D."/>
            <person name="Pangilinan J."/>
            <person name="Papanicolaou A."/>
            <person name="Barry K."/>
            <person name="LaButti K."/>
            <person name="Viragh M."/>
            <person name="Koriabine M."/>
            <person name="Yan M."/>
            <person name="Riley R."/>
            <person name="Champramary S."/>
            <person name="Plett K.L."/>
            <person name="Tsai I.J."/>
            <person name="Slot J."/>
            <person name="Sipos G."/>
            <person name="Plett J."/>
            <person name="Nagy L.G."/>
            <person name="Grigoriev I.V."/>
        </authorList>
    </citation>
    <scope>NUCLEOTIDE SEQUENCE</scope>
    <source>
        <strain evidence="2">HWK02</strain>
    </source>
</reference>
<organism evidence="2 3">
    <name type="scientific">Armillaria luteobubalina</name>
    <dbReference type="NCBI Taxonomy" id="153913"/>
    <lineage>
        <taxon>Eukaryota</taxon>
        <taxon>Fungi</taxon>
        <taxon>Dikarya</taxon>
        <taxon>Basidiomycota</taxon>
        <taxon>Agaricomycotina</taxon>
        <taxon>Agaricomycetes</taxon>
        <taxon>Agaricomycetidae</taxon>
        <taxon>Agaricales</taxon>
        <taxon>Marasmiineae</taxon>
        <taxon>Physalacriaceae</taxon>
        <taxon>Armillaria</taxon>
    </lineage>
</organism>
<protein>
    <submittedName>
        <fullName evidence="2">Uncharacterized protein</fullName>
    </submittedName>
</protein>
<dbReference type="AlphaFoldDB" id="A0AA39QHB5"/>
<dbReference type="EMBL" id="JAUEPU010000005">
    <property type="protein sequence ID" value="KAK0502055.1"/>
    <property type="molecule type" value="Genomic_DNA"/>
</dbReference>
<dbReference type="Proteomes" id="UP001175228">
    <property type="component" value="Unassembled WGS sequence"/>
</dbReference>
<gene>
    <name evidence="2" type="ORF">EDD18DRAFT_1346629</name>
</gene>